<keyword evidence="3 7" id="KW-0479">Metal-binding</keyword>
<dbReference type="InterPro" id="IPR002328">
    <property type="entry name" value="ADH_Zn_CS"/>
</dbReference>
<proteinExistence type="inferred from homology"/>
<dbReference type="InterPro" id="IPR011032">
    <property type="entry name" value="GroES-like_sf"/>
</dbReference>
<name>A0AA39L9Y7_SARSR</name>
<evidence type="ECO:0000313" key="10">
    <source>
        <dbReference type="Proteomes" id="UP001175261"/>
    </source>
</evidence>
<feature type="domain" description="Enoyl reductase (ER)" evidence="8">
    <location>
        <begin position="20"/>
        <end position="328"/>
    </location>
</feature>
<evidence type="ECO:0000256" key="1">
    <source>
        <dbReference type="ARBA" id="ARBA00001947"/>
    </source>
</evidence>
<dbReference type="InterPro" id="IPR013154">
    <property type="entry name" value="ADH-like_N"/>
</dbReference>
<comment type="cofactor">
    <cofactor evidence="1 7">
        <name>Zn(2+)</name>
        <dbReference type="ChEBI" id="CHEBI:29105"/>
    </cofactor>
</comment>
<comment type="caution">
    <text evidence="9">The sequence shown here is derived from an EMBL/GenBank/DDBJ whole genome shotgun (WGS) entry which is preliminary data.</text>
</comment>
<dbReference type="SUPFAM" id="SSF50129">
    <property type="entry name" value="GroES-like"/>
    <property type="match status" value="1"/>
</dbReference>
<evidence type="ECO:0000256" key="6">
    <source>
        <dbReference type="ARBA" id="ARBA00023027"/>
    </source>
</evidence>
<dbReference type="GO" id="GO:0004022">
    <property type="term" value="F:alcohol dehydrogenase (NAD+) activity"/>
    <property type="evidence" value="ECO:0007669"/>
    <property type="project" value="TreeGrafter"/>
</dbReference>
<accession>A0AA39L9Y7</accession>
<evidence type="ECO:0000313" key="9">
    <source>
        <dbReference type="EMBL" id="KAK0389344.1"/>
    </source>
</evidence>
<sequence>MESVDHLPLSYKAAVYDKPGDLSIKITEKTMPVPGPGEALVKLSVARTGTSQKDVSFGGHEGAGTIAHFGPGADAYGFKVGDPVGIKWLRDICGSCVYCLAGEDGLCGKQSVSGLFQPGTFQQYVTVPARYLTPLPAGLDPAMAAPMLCAGLTSYGALRKANTKPGNWLVVSGAGGGLGHLVTQIASRAFGQRVIGIDQASKESIVKESGAEFFLDVTKGGGDMVAKVKELTGLGAHTVIVCAASNAAFGQGLELLRPGGTLVGVGLPDGDPLKLLGSVLGNRQDAIDVLDLAARGIVTLHYQVRGLGDLQQVFEEMDNGTIVGRVVLDLDR</sequence>
<dbReference type="InterPro" id="IPR036291">
    <property type="entry name" value="NAD(P)-bd_dom_sf"/>
</dbReference>
<dbReference type="Proteomes" id="UP001175261">
    <property type="component" value="Unassembled WGS sequence"/>
</dbReference>
<protein>
    <recommendedName>
        <fullName evidence="8">Enoyl reductase (ER) domain-containing protein</fullName>
    </recommendedName>
</protein>
<dbReference type="InterPro" id="IPR013149">
    <property type="entry name" value="ADH-like_C"/>
</dbReference>
<evidence type="ECO:0000259" key="8">
    <source>
        <dbReference type="SMART" id="SM00829"/>
    </source>
</evidence>
<evidence type="ECO:0000256" key="2">
    <source>
        <dbReference type="ARBA" id="ARBA00008072"/>
    </source>
</evidence>
<organism evidence="9 10">
    <name type="scientific">Sarocladium strictum</name>
    <name type="common">Black bundle disease fungus</name>
    <name type="synonym">Acremonium strictum</name>
    <dbReference type="NCBI Taxonomy" id="5046"/>
    <lineage>
        <taxon>Eukaryota</taxon>
        <taxon>Fungi</taxon>
        <taxon>Dikarya</taxon>
        <taxon>Ascomycota</taxon>
        <taxon>Pezizomycotina</taxon>
        <taxon>Sordariomycetes</taxon>
        <taxon>Hypocreomycetidae</taxon>
        <taxon>Hypocreales</taxon>
        <taxon>Sarocladiaceae</taxon>
        <taxon>Sarocladium</taxon>
    </lineage>
</organism>
<dbReference type="PROSITE" id="PS00059">
    <property type="entry name" value="ADH_ZINC"/>
    <property type="match status" value="1"/>
</dbReference>
<gene>
    <name evidence="9" type="ORF">NLU13_2919</name>
</gene>
<evidence type="ECO:0000256" key="7">
    <source>
        <dbReference type="RuleBase" id="RU361277"/>
    </source>
</evidence>
<keyword evidence="4 7" id="KW-0862">Zinc</keyword>
<dbReference type="GO" id="GO:0005737">
    <property type="term" value="C:cytoplasm"/>
    <property type="evidence" value="ECO:0007669"/>
    <property type="project" value="TreeGrafter"/>
</dbReference>
<evidence type="ECO:0000256" key="3">
    <source>
        <dbReference type="ARBA" id="ARBA00022723"/>
    </source>
</evidence>
<dbReference type="CDD" id="cd08297">
    <property type="entry name" value="CAD3"/>
    <property type="match status" value="1"/>
</dbReference>
<dbReference type="FunFam" id="3.40.50.720:FF:000039">
    <property type="entry name" value="Alcohol dehydrogenase AdhP"/>
    <property type="match status" value="1"/>
</dbReference>
<keyword evidence="10" id="KW-1185">Reference proteome</keyword>
<dbReference type="GO" id="GO:0008270">
    <property type="term" value="F:zinc ion binding"/>
    <property type="evidence" value="ECO:0007669"/>
    <property type="project" value="InterPro"/>
</dbReference>
<keyword evidence="6" id="KW-0520">NAD</keyword>
<evidence type="ECO:0000256" key="4">
    <source>
        <dbReference type="ARBA" id="ARBA00022833"/>
    </source>
</evidence>
<dbReference type="PANTHER" id="PTHR42940:SF5">
    <property type="entry name" value="ALCOHOL DEHYDROGENASE 2"/>
    <property type="match status" value="1"/>
</dbReference>
<dbReference type="SUPFAM" id="SSF51735">
    <property type="entry name" value="NAD(P)-binding Rossmann-fold domains"/>
    <property type="match status" value="1"/>
</dbReference>
<dbReference type="EMBL" id="JAPDFR010000002">
    <property type="protein sequence ID" value="KAK0389344.1"/>
    <property type="molecule type" value="Genomic_DNA"/>
</dbReference>
<comment type="similarity">
    <text evidence="2 7">Belongs to the zinc-containing alcohol dehydrogenase family.</text>
</comment>
<dbReference type="AlphaFoldDB" id="A0AA39L9Y7"/>
<dbReference type="Pfam" id="PF00107">
    <property type="entry name" value="ADH_zinc_N"/>
    <property type="match status" value="1"/>
</dbReference>
<dbReference type="Gene3D" id="3.40.50.720">
    <property type="entry name" value="NAD(P)-binding Rossmann-like Domain"/>
    <property type="match status" value="1"/>
</dbReference>
<dbReference type="SMART" id="SM00829">
    <property type="entry name" value="PKS_ER"/>
    <property type="match status" value="1"/>
</dbReference>
<dbReference type="InterPro" id="IPR020843">
    <property type="entry name" value="ER"/>
</dbReference>
<dbReference type="PANTHER" id="PTHR42940">
    <property type="entry name" value="ALCOHOL DEHYDROGENASE 1-RELATED"/>
    <property type="match status" value="1"/>
</dbReference>
<dbReference type="Gene3D" id="3.90.180.10">
    <property type="entry name" value="Medium-chain alcohol dehydrogenases, catalytic domain"/>
    <property type="match status" value="1"/>
</dbReference>
<dbReference type="Pfam" id="PF08240">
    <property type="entry name" value="ADH_N"/>
    <property type="match status" value="1"/>
</dbReference>
<keyword evidence="5" id="KW-0560">Oxidoreductase</keyword>
<evidence type="ECO:0000256" key="5">
    <source>
        <dbReference type="ARBA" id="ARBA00023002"/>
    </source>
</evidence>
<reference evidence="9" key="1">
    <citation type="submission" date="2022-10" db="EMBL/GenBank/DDBJ databases">
        <title>Determination and structural analysis of whole genome sequence of Sarocladium strictum F4-1.</title>
        <authorList>
            <person name="Hu L."/>
            <person name="Jiang Y."/>
        </authorList>
    </citation>
    <scope>NUCLEOTIDE SEQUENCE</scope>
    <source>
        <strain evidence="9">F4-1</strain>
    </source>
</reference>